<evidence type="ECO:0000313" key="3">
    <source>
        <dbReference type="EMBL" id="PHP65938.1"/>
    </source>
</evidence>
<protein>
    <submittedName>
        <fullName evidence="3">Uncharacterized protein</fullName>
    </submittedName>
</protein>
<dbReference type="AlphaFoldDB" id="A0A2G1QL46"/>
<dbReference type="Pfam" id="PF04168">
    <property type="entry name" value="Alpha-E"/>
    <property type="match status" value="1"/>
</dbReference>
<dbReference type="Pfam" id="PF14403">
    <property type="entry name" value="CP_ATPgrasp_2"/>
    <property type="match status" value="1"/>
</dbReference>
<evidence type="ECO:0000259" key="2">
    <source>
        <dbReference type="Pfam" id="PF14403"/>
    </source>
</evidence>
<evidence type="ECO:0000313" key="4">
    <source>
        <dbReference type="Proteomes" id="UP000221168"/>
    </source>
</evidence>
<gene>
    <name evidence="3" type="ORF">CSC94_16600</name>
</gene>
<proteinExistence type="predicted"/>
<dbReference type="OrthoDB" id="9804079at2"/>
<dbReference type="Proteomes" id="UP000221168">
    <property type="component" value="Unassembled WGS sequence"/>
</dbReference>
<dbReference type="InterPro" id="IPR007296">
    <property type="entry name" value="DUF403"/>
</dbReference>
<dbReference type="Gene3D" id="3.40.50.11290">
    <property type="match status" value="1"/>
</dbReference>
<comment type="caution">
    <text evidence="3">The sequence shown here is derived from an EMBL/GenBank/DDBJ whole genome shotgun (WGS) entry which is preliminary data.</text>
</comment>
<reference evidence="3 4" key="1">
    <citation type="submission" date="2017-10" db="EMBL/GenBank/DDBJ databases">
        <title>Sedimentibacterium mangrovi gen. nov., sp. nov., a novel member of family Phyllobacteriacea isolated from mangrove sediment.</title>
        <authorList>
            <person name="Liao H."/>
            <person name="Tian Y."/>
        </authorList>
    </citation>
    <scope>NUCLEOTIDE SEQUENCE [LARGE SCALE GENOMIC DNA]</scope>
    <source>
        <strain evidence="3 4">X9-2-2</strain>
    </source>
</reference>
<accession>A0A2G1QL46</accession>
<name>A0A2G1QL46_9HYPH</name>
<feature type="domain" description="Circularly permuted ATP-grasp type 2" evidence="2">
    <location>
        <begin position="92"/>
        <end position="469"/>
    </location>
</feature>
<feature type="domain" description="DUF403" evidence="1">
    <location>
        <begin position="518"/>
        <end position="797"/>
    </location>
</feature>
<sequence length="798" mass="87322">MDQSAPNEAADLSGLLAGYSLLPGIADELLDGAGNVRPVWLPLLQHLASLDDEERDIALNRADQYLRDGGVYFRHYGKNGSTEREWPLSHIPLLIEKAEWDTIAAALTERAELLEQVMADIYGENRLVSEGILPPELLAANPEWLRPVVGITPRGGKFLHHVAFDIGRGPDGSWWVLGDRTQAPSGAGFALETRMATNRSFSALFRQNRVMRLAGFYRRFRDMLQSMCESENSRVGILTPGPLNDTYFEHAYIARYLGFTLMQGADLTVQDGRLLARTVGGLKPVEVLWRRLDSAWADPLELEEDSQIGTPGLVEALRAGSCTLVNALGSGALEARAMMAFMPRIAEFLTGTPLAMPNIATWWCGAPAACEYVVANSARMTIDKAMSTGLPFDHGRDAVIAGVTTDGAPVNPDWIRDHAAGLAAQEILSLSTTPALAGGRLTPRPMSMRVFLARTRNGWTVMPGGFARIGHTSNSADISMQRGGSVCDVWVVSDRIEQPETLLHHKVTAARRSELGILPSSAADNLLWLGRYVERAEDQIRLLRAYHLRVAETGSADYPLASHIADQLTVIGADPAEPVPPGLARNLESALRCAGRVRDRFSTDGWNSLVDLDRTLREFASRVTAGDDAARAYSVLLRKISGFSGLVHENMYRFTGWRFLGIGRAIERSLAMLRLLADCTAPDAPSGALDLAIEVGDSIMTHRRRYTVDTDRYTAIDLLLLDELNPRSVHHQCRAMNEHAIFLPRPAGESTTPFQTRTISLVTALSSASAETVTGERLAELQAQVGELHGLLAESYLH</sequence>
<dbReference type="InterPro" id="IPR025841">
    <property type="entry name" value="CP_ATPgrasp_2"/>
</dbReference>
<dbReference type="SUPFAM" id="SSF56059">
    <property type="entry name" value="Glutathione synthetase ATP-binding domain-like"/>
    <property type="match status" value="1"/>
</dbReference>
<evidence type="ECO:0000259" key="1">
    <source>
        <dbReference type="Pfam" id="PF04168"/>
    </source>
</evidence>
<dbReference type="InterPro" id="IPR051680">
    <property type="entry name" value="ATP-dep_Glu-Cys_Ligase-2"/>
</dbReference>
<dbReference type="EMBL" id="PDVP01000011">
    <property type="protein sequence ID" value="PHP65938.1"/>
    <property type="molecule type" value="Genomic_DNA"/>
</dbReference>
<dbReference type="PANTHER" id="PTHR34595">
    <property type="entry name" value="BLR5612 PROTEIN"/>
    <property type="match status" value="1"/>
</dbReference>
<dbReference type="RefSeq" id="WP_099307489.1">
    <property type="nucleotide sequence ID" value="NZ_PDVP01000011.1"/>
</dbReference>
<organism evidence="3 4">
    <name type="scientific">Zhengella mangrovi</name>
    <dbReference type="NCBI Taxonomy" id="1982044"/>
    <lineage>
        <taxon>Bacteria</taxon>
        <taxon>Pseudomonadati</taxon>
        <taxon>Pseudomonadota</taxon>
        <taxon>Alphaproteobacteria</taxon>
        <taxon>Hyphomicrobiales</taxon>
        <taxon>Notoacmeibacteraceae</taxon>
        <taxon>Zhengella</taxon>
    </lineage>
</organism>
<keyword evidence="4" id="KW-1185">Reference proteome</keyword>
<dbReference type="PANTHER" id="PTHR34595:SF2">
    <property type="entry name" value="BLR2978 PROTEIN"/>
    <property type="match status" value="1"/>
</dbReference>